<dbReference type="PANTHER" id="PTHR46115">
    <property type="entry name" value="THIOREDOXIN-LIKE PROTEIN 1"/>
    <property type="match status" value="1"/>
</dbReference>
<evidence type="ECO:0000313" key="4">
    <source>
        <dbReference type="EMBL" id="KAK7254931.1"/>
    </source>
</evidence>
<dbReference type="InterPro" id="IPR013766">
    <property type="entry name" value="Thioredoxin_domain"/>
</dbReference>
<dbReference type="PROSITE" id="PS00194">
    <property type="entry name" value="THIOREDOXIN_1"/>
    <property type="match status" value="1"/>
</dbReference>
<evidence type="ECO:0000259" key="3">
    <source>
        <dbReference type="PROSITE" id="PS51352"/>
    </source>
</evidence>
<keyword evidence="2" id="KW-0732">Signal</keyword>
<dbReference type="Gene3D" id="3.40.30.10">
    <property type="entry name" value="Glutaredoxin"/>
    <property type="match status" value="1"/>
</dbReference>
<dbReference type="PRINTS" id="PR00421">
    <property type="entry name" value="THIOREDOXIN"/>
</dbReference>
<accession>A0ABR1GFR9</accession>
<dbReference type="PROSITE" id="PS51352">
    <property type="entry name" value="THIOREDOXIN_2"/>
    <property type="match status" value="1"/>
</dbReference>
<comment type="caution">
    <text evidence="4">The sequence shown here is derived from an EMBL/GenBank/DDBJ whole genome shotgun (WGS) entry which is preliminary data.</text>
</comment>
<dbReference type="EMBL" id="JBBJCI010000011">
    <property type="protein sequence ID" value="KAK7254931.1"/>
    <property type="molecule type" value="Genomic_DNA"/>
</dbReference>
<feature type="domain" description="Thioredoxin" evidence="3">
    <location>
        <begin position="12"/>
        <end position="143"/>
    </location>
</feature>
<keyword evidence="1" id="KW-1015">Disulfide bond</keyword>
<protein>
    <submittedName>
        <fullName evidence="4">Thioredoxin domain-containing protein</fullName>
    </submittedName>
</protein>
<keyword evidence="5" id="KW-1185">Reference proteome</keyword>
<evidence type="ECO:0000313" key="5">
    <source>
        <dbReference type="Proteomes" id="UP001363151"/>
    </source>
</evidence>
<dbReference type="InterPro" id="IPR017937">
    <property type="entry name" value="Thioredoxin_CS"/>
</dbReference>
<proteinExistence type="predicted"/>
<dbReference type="Pfam" id="PF00085">
    <property type="entry name" value="Thioredoxin"/>
    <property type="match status" value="1"/>
</dbReference>
<feature type="chain" id="PRO_5046892093" evidence="2">
    <location>
        <begin position="19"/>
        <end position="151"/>
    </location>
</feature>
<evidence type="ECO:0000256" key="2">
    <source>
        <dbReference type="SAM" id="SignalP"/>
    </source>
</evidence>
<feature type="signal peptide" evidence="2">
    <location>
        <begin position="1"/>
        <end position="18"/>
    </location>
</feature>
<gene>
    <name evidence="4" type="ORF">SO694_00138022</name>
</gene>
<dbReference type="CDD" id="cd02947">
    <property type="entry name" value="TRX_family"/>
    <property type="match status" value="1"/>
</dbReference>
<evidence type="ECO:0000256" key="1">
    <source>
        <dbReference type="ARBA" id="ARBA00023157"/>
    </source>
</evidence>
<organism evidence="4 5">
    <name type="scientific">Aureococcus anophagefferens</name>
    <name type="common">Harmful bloom alga</name>
    <dbReference type="NCBI Taxonomy" id="44056"/>
    <lineage>
        <taxon>Eukaryota</taxon>
        <taxon>Sar</taxon>
        <taxon>Stramenopiles</taxon>
        <taxon>Ochrophyta</taxon>
        <taxon>Pelagophyceae</taxon>
        <taxon>Pelagomonadales</taxon>
        <taxon>Pelagomonadaceae</taxon>
        <taxon>Aureococcus</taxon>
    </lineage>
</organism>
<dbReference type="Proteomes" id="UP001363151">
    <property type="component" value="Unassembled WGS sequence"/>
</dbReference>
<dbReference type="SUPFAM" id="SSF52833">
    <property type="entry name" value="Thioredoxin-like"/>
    <property type="match status" value="1"/>
</dbReference>
<name>A0ABR1GFR9_AURAN</name>
<reference evidence="4 5" key="1">
    <citation type="submission" date="2024-03" db="EMBL/GenBank/DDBJ databases">
        <title>Aureococcus anophagefferens CCMP1851 and Kratosvirus quantuckense: Draft genome of a second virus-susceptible host strain in the model system.</title>
        <authorList>
            <person name="Chase E."/>
            <person name="Truchon A.R."/>
            <person name="Schepens W."/>
            <person name="Wilhelm S.W."/>
        </authorList>
    </citation>
    <scope>NUCLEOTIDE SEQUENCE [LARGE SCALE GENOMIC DNA]</scope>
    <source>
        <strain evidence="4 5">CCMP1851</strain>
    </source>
</reference>
<dbReference type="InterPro" id="IPR036249">
    <property type="entry name" value="Thioredoxin-like_sf"/>
</dbReference>
<sequence length="151" mass="16012">MLSRAAAALLLCIAGATARPSPLALRAIHNVARGGAGDAVAHPTSFEELKLLSETAGKLVVIDFSATWCGPCQKIAPVFAKLAEDVPEALFVKVDVDEVPDASAHFGVQALPTFLLLKDGKEVARFQGANEPELRRQLELNGCPPPKNDIF</sequence>